<dbReference type="PRINTS" id="PR00034">
    <property type="entry name" value="HTHCRP"/>
</dbReference>
<evidence type="ECO:0000256" key="2">
    <source>
        <dbReference type="ARBA" id="ARBA00023125"/>
    </source>
</evidence>
<dbReference type="Gene3D" id="2.60.120.10">
    <property type="entry name" value="Jelly Rolls"/>
    <property type="match status" value="1"/>
</dbReference>
<dbReference type="InterPro" id="IPR018335">
    <property type="entry name" value="Tscrpt_reg_HTH_Crp-type_CS"/>
</dbReference>
<dbReference type="OrthoDB" id="7584044at2"/>
<dbReference type="SMART" id="SM00100">
    <property type="entry name" value="cNMP"/>
    <property type="match status" value="1"/>
</dbReference>
<dbReference type="EMBL" id="CP041636">
    <property type="protein sequence ID" value="QDO99675.1"/>
    <property type="molecule type" value="Genomic_DNA"/>
</dbReference>
<evidence type="ECO:0000313" key="6">
    <source>
        <dbReference type="EMBL" id="QDO99675.1"/>
    </source>
</evidence>
<gene>
    <name evidence="6" type="ORF">FNB15_07585</name>
</gene>
<dbReference type="SUPFAM" id="SSF46785">
    <property type="entry name" value="Winged helix' DNA-binding domain"/>
    <property type="match status" value="1"/>
</dbReference>
<dbReference type="GO" id="GO:0003677">
    <property type="term" value="F:DNA binding"/>
    <property type="evidence" value="ECO:0007669"/>
    <property type="project" value="UniProtKB-KW"/>
</dbReference>
<dbReference type="Pfam" id="PF13545">
    <property type="entry name" value="HTH_Crp_2"/>
    <property type="match status" value="1"/>
</dbReference>
<dbReference type="GO" id="GO:0003700">
    <property type="term" value="F:DNA-binding transcription factor activity"/>
    <property type="evidence" value="ECO:0007669"/>
    <property type="project" value="InterPro"/>
</dbReference>
<keyword evidence="3" id="KW-0804">Transcription</keyword>
<keyword evidence="7" id="KW-1185">Reference proteome</keyword>
<feature type="domain" description="Cyclic nucleotide-binding" evidence="4">
    <location>
        <begin position="1"/>
        <end position="106"/>
    </location>
</feature>
<evidence type="ECO:0000256" key="3">
    <source>
        <dbReference type="ARBA" id="ARBA00023163"/>
    </source>
</evidence>
<keyword evidence="2" id="KW-0238">DNA-binding</keyword>
<dbReference type="CDD" id="cd00092">
    <property type="entry name" value="HTH_CRP"/>
    <property type="match status" value="1"/>
</dbReference>
<dbReference type="FunFam" id="1.10.10.10:FF:000028">
    <property type="entry name" value="Fumarate/nitrate reduction transcriptional regulator Fnr"/>
    <property type="match status" value="1"/>
</dbReference>
<dbReference type="InterPro" id="IPR050397">
    <property type="entry name" value="Env_Response_Regulators"/>
</dbReference>
<keyword evidence="1" id="KW-0805">Transcription regulation</keyword>
<dbReference type="PROSITE" id="PS00042">
    <property type="entry name" value="HTH_CRP_1"/>
    <property type="match status" value="1"/>
</dbReference>
<dbReference type="InterPro" id="IPR036390">
    <property type="entry name" value="WH_DNA-bd_sf"/>
</dbReference>
<dbReference type="SMART" id="SM00419">
    <property type="entry name" value="HTH_CRP"/>
    <property type="match status" value="1"/>
</dbReference>
<dbReference type="SUPFAM" id="SSF51206">
    <property type="entry name" value="cAMP-binding domain-like"/>
    <property type="match status" value="1"/>
</dbReference>
<dbReference type="InterPro" id="IPR014710">
    <property type="entry name" value="RmlC-like_jellyroll"/>
</dbReference>
<dbReference type="PANTHER" id="PTHR24567">
    <property type="entry name" value="CRP FAMILY TRANSCRIPTIONAL REGULATORY PROTEIN"/>
    <property type="match status" value="1"/>
</dbReference>
<dbReference type="InterPro" id="IPR000595">
    <property type="entry name" value="cNMP-bd_dom"/>
</dbReference>
<dbReference type="AlphaFoldDB" id="A0A516H7J4"/>
<dbReference type="InterPro" id="IPR012318">
    <property type="entry name" value="HTH_CRP"/>
</dbReference>
<protein>
    <submittedName>
        <fullName evidence="6">Cyclic nucleotide-binding domain-containing protein</fullName>
    </submittedName>
</protein>
<dbReference type="PROSITE" id="PS51063">
    <property type="entry name" value="HTH_CRP_2"/>
    <property type="match status" value="1"/>
</dbReference>
<dbReference type="InterPro" id="IPR036388">
    <property type="entry name" value="WH-like_DNA-bd_sf"/>
</dbReference>
<evidence type="ECO:0000259" key="4">
    <source>
        <dbReference type="PROSITE" id="PS50042"/>
    </source>
</evidence>
<evidence type="ECO:0000313" key="7">
    <source>
        <dbReference type="Proteomes" id="UP000317496"/>
    </source>
</evidence>
<reference evidence="6 7" key="1">
    <citation type="submission" date="2019-07" db="EMBL/GenBank/DDBJ databases">
        <title>Genome sequencing for Ferrovibrio sp. K5.</title>
        <authorList>
            <person name="Park S.-J."/>
        </authorList>
    </citation>
    <scope>NUCLEOTIDE SEQUENCE [LARGE SCALE GENOMIC DNA]</scope>
    <source>
        <strain evidence="6 7">K5</strain>
    </source>
</reference>
<evidence type="ECO:0000256" key="1">
    <source>
        <dbReference type="ARBA" id="ARBA00023015"/>
    </source>
</evidence>
<dbReference type="InterPro" id="IPR018490">
    <property type="entry name" value="cNMP-bd_dom_sf"/>
</dbReference>
<name>A0A516H7J4_9PROT</name>
<evidence type="ECO:0000259" key="5">
    <source>
        <dbReference type="PROSITE" id="PS51063"/>
    </source>
</evidence>
<dbReference type="KEGG" id="fer:FNB15_07585"/>
<dbReference type="PANTHER" id="PTHR24567:SF75">
    <property type="entry name" value="FUMARATE AND NITRATE REDUCTION REGULATORY PROTEIN"/>
    <property type="match status" value="1"/>
</dbReference>
<proteinExistence type="predicted"/>
<dbReference type="PROSITE" id="PS50042">
    <property type="entry name" value="CNMP_BINDING_3"/>
    <property type="match status" value="1"/>
</dbReference>
<organism evidence="6 7">
    <name type="scientific">Ferrovibrio terrae</name>
    <dbReference type="NCBI Taxonomy" id="2594003"/>
    <lineage>
        <taxon>Bacteria</taxon>
        <taxon>Pseudomonadati</taxon>
        <taxon>Pseudomonadota</taxon>
        <taxon>Alphaproteobacteria</taxon>
        <taxon>Rhodospirillales</taxon>
        <taxon>Rhodospirillaceae</taxon>
        <taxon>Ferrovibrio</taxon>
    </lineage>
</organism>
<feature type="domain" description="HTH crp-type" evidence="5">
    <location>
        <begin position="120"/>
        <end position="194"/>
    </location>
</feature>
<dbReference type="Gene3D" id="1.10.10.10">
    <property type="entry name" value="Winged helix-like DNA-binding domain superfamily/Winged helix DNA-binding domain"/>
    <property type="match status" value="1"/>
</dbReference>
<dbReference type="GO" id="GO:0005829">
    <property type="term" value="C:cytosol"/>
    <property type="evidence" value="ECO:0007669"/>
    <property type="project" value="TreeGrafter"/>
</dbReference>
<accession>A0A516H7J4</accession>
<sequence length="203" mass="22304">MASHVTTVTLQPGQMLFSEGDSAEHVFNITSGSMSVAKSMPDGRRQIAGFLGAGDFLGASTRADYTVSAEALAEAHLCRFPRATFRRLLADMPCLEQRLLAVAENEIAAAQEQILLLGRKTAMERIASFLLLQASRMKARGMPDNPVLLPMTRAEMGDYLGLTIETVSRCFTRLRKLDVIGLPAPDRVQIRQIDRLRRLSEAA</sequence>
<dbReference type="Pfam" id="PF00027">
    <property type="entry name" value="cNMP_binding"/>
    <property type="match status" value="1"/>
</dbReference>
<dbReference type="Proteomes" id="UP000317496">
    <property type="component" value="Chromosome"/>
</dbReference>
<dbReference type="CDD" id="cd00038">
    <property type="entry name" value="CAP_ED"/>
    <property type="match status" value="1"/>
</dbReference>